<keyword evidence="13" id="KW-1185">Reference proteome</keyword>
<feature type="binding site" evidence="9">
    <location>
        <position position="116"/>
    </location>
    <ligand>
        <name>ATP</name>
        <dbReference type="ChEBI" id="CHEBI:30616"/>
    </ligand>
</feature>
<dbReference type="InterPro" id="IPR014729">
    <property type="entry name" value="Rossmann-like_a/b/a_fold"/>
</dbReference>
<evidence type="ECO:0000256" key="5">
    <source>
        <dbReference type="ARBA" id="ARBA00022840"/>
    </source>
</evidence>
<dbReference type="Gene3D" id="2.30.30.280">
    <property type="entry name" value="Adenine nucleotide alpha hydrolases-like domains"/>
    <property type="match status" value="1"/>
</dbReference>
<dbReference type="EMBL" id="FUYA01000007">
    <property type="protein sequence ID" value="SKA76278.1"/>
    <property type="molecule type" value="Genomic_DNA"/>
</dbReference>
<feature type="site" description="Interaction with tRNA" evidence="9">
    <location>
        <position position="117"/>
    </location>
</feature>
<keyword evidence="2 9" id="KW-0808">Transferase</keyword>
<evidence type="ECO:0000256" key="6">
    <source>
        <dbReference type="ARBA" id="ARBA00022884"/>
    </source>
</evidence>
<dbReference type="InterPro" id="IPR046885">
    <property type="entry name" value="MnmA-like_C"/>
</dbReference>
<feature type="region of interest" description="Interaction with tRNA" evidence="9">
    <location>
        <begin position="138"/>
        <end position="140"/>
    </location>
</feature>
<dbReference type="OrthoDB" id="9800696at2"/>
<dbReference type="PANTHER" id="PTHR11933">
    <property type="entry name" value="TRNA 5-METHYLAMINOMETHYL-2-THIOURIDYLATE -METHYLTRANSFERASE"/>
    <property type="match status" value="1"/>
</dbReference>
<dbReference type="GO" id="GO:0002143">
    <property type="term" value="P:tRNA wobble position uridine thiolation"/>
    <property type="evidence" value="ECO:0007669"/>
    <property type="project" value="TreeGrafter"/>
</dbReference>
<evidence type="ECO:0000259" key="10">
    <source>
        <dbReference type="Pfam" id="PF20258"/>
    </source>
</evidence>
<dbReference type="NCBIfam" id="NF001138">
    <property type="entry name" value="PRK00143.1"/>
    <property type="match status" value="1"/>
</dbReference>
<dbReference type="RefSeq" id="WP_078685488.1">
    <property type="nucleotide sequence ID" value="NZ_FUYA01000007.1"/>
</dbReference>
<feature type="domain" description="tRNA-specific 2-thiouridylase MnmA-like C-terminal" evidence="10">
    <location>
        <begin position="271"/>
        <end position="343"/>
    </location>
</feature>
<dbReference type="Pfam" id="PF20259">
    <property type="entry name" value="tRNA_Me_trans_M"/>
    <property type="match status" value="1"/>
</dbReference>
<dbReference type="CDD" id="cd01998">
    <property type="entry name" value="MnmA_TRMU-like"/>
    <property type="match status" value="1"/>
</dbReference>
<evidence type="ECO:0000256" key="7">
    <source>
        <dbReference type="ARBA" id="ARBA00023157"/>
    </source>
</evidence>
<dbReference type="InterPro" id="IPR023382">
    <property type="entry name" value="MnmA-like_central_sf"/>
</dbReference>
<gene>
    <name evidence="9" type="primary">mnmA</name>
    <name evidence="12" type="ORF">SAMN02745702_02204</name>
</gene>
<keyword evidence="4 9" id="KW-0547">Nucleotide-binding</keyword>
<dbReference type="AlphaFoldDB" id="A0A1T4WH48"/>
<name>A0A1T4WH48_9BACT</name>
<dbReference type="Pfam" id="PF03054">
    <property type="entry name" value="tRNA_Me_trans"/>
    <property type="match status" value="1"/>
</dbReference>
<organism evidence="12 13">
    <name type="scientific">Desulfobaculum bizertense DSM 18034</name>
    <dbReference type="NCBI Taxonomy" id="1121442"/>
    <lineage>
        <taxon>Bacteria</taxon>
        <taxon>Pseudomonadati</taxon>
        <taxon>Thermodesulfobacteriota</taxon>
        <taxon>Desulfovibrionia</taxon>
        <taxon>Desulfovibrionales</taxon>
        <taxon>Desulfovibrionaceae</taxon>
        <taxon>Desulfobaculum</taxon>
    </lineage>
</organism>
<comment type="caution">
    <text evidence="9">Lacks conserved residue(s) required for the propagation of feature annotation.</text>
</comment>
<protein>
    <recommendedName>
        <fullName evidence="9">tRNA-specific 2-thiouridylase MnmA</fullName>
        <ecNumber evidence="9">2.8.1.13</ecNumber>
    </recommendedName>
</protein>
<dbReference type="PANTHER" id="PTHR11933:SF5">
    <property type="entry name" value="MITOCHONDRIAL TRNA-SPECIFIC 2-THIOURIDYLASE 1"/>
    <property type="match status" value="1"/>
</dbReference>
<keyword evidence="5 9" id="KW-0067">ATP-binding</keyword>
<keyword evidence="3 9" id="KW-0819">tRNA processing</keyword>
<keyword evidence="9" id="KW-0963">Cytoplasm</keyword>
<dbReference type="EC" id="2.8.1.13" evidence="9"/>
<dbReference type="GO" id="GO:0103016">
    <property type="term" value="F:tRNA-uridine 2-sulfurtransferase activity"/>
    <property type="evidence" value="ECO:0007669"/>
    <property type="project" value="UniProtKB-EC"/>
</dbReference>
<evidence type="ECO:0000256" key="8">
    <source>
        <dbReference type="ARBA" id="ARBA00051542"/>
    </source>
</evidence>
<keyword evidence="1 9" id="KW-0820">tRNA-binding</keyword>
<comment type="function">
    <text evidence="9">Catalyzes the 2-thiolation of uridine at the wobble position (U34) of tRNA, leading to the formation of s(2)U34.</text>
</comment>
<evidence type="ECO:0000259" key="11">
    <source>
        <dbReference type="Pfam" id="PF20259"/>
    </source>
</evidence>
<dbReference type="SUPFAM" id="SSF52402">
    <property type="entry name" value="Adenine nucleotide alpha hydrolases-like"/>
    <property type="match status" value="1"/>
</dbReference>
<reference evidence="12 13" key="1">
    <citation type="submission" date="2017-02" db="EMBL/GenBank/DDBJ databases">
        <authorList>
            <person name="Peterson S.W."/>
        </authorList>
    </citation>
    <scope>NUCLEOTIDE SEQUENCE [LARGE SCALE GENOMIC DNA]</scope>
    <source>
        <strain evidence="12 13">DSM 18034</strain>
    </source>
</reference>
<dbReference type="GO" id="GO:0005737">
    <property type="term" value="C:cytoplasm"/>
    <property type="evidence" value="ECO:0007669"/>
    <property type="project" value="UniProtKB-SubCell"/>
</dbReference>
<dbReference type="InterPro" id="IPR046884">
    <property type="entry name" value="MnmA-like_central"/>
</dbReference>
<comment type="catalytic activity">
    <reaction evidence="8 9">
        <text>S-sulfanyl-L-cysteinyl-[protein] + uridine(34) in tRNA + AH2 + ATP = 2-thiouridine(34) in tRNA + L-cysteinyl-[protein] + A + AMP + diphosphate + H(+)</text>
        <dbReference type="Rhea" id="RHEA:47032"/>
        <dbReference type="Rhea" id="RHEA-COMP:10131"/>
        <dbReference type="Rhea" id="RHEA-COMP:11726"/>
        <dbReference type="Rhea" id="RHEA-COMP:11727"/>
        <dbReference type="Rhea" id="RHEA-COMP:11728"/>
        <dbReference type="ChEBI" id="CHEBI:13193"/>
        <dbReference type="ChEBI" id="CHEBI:15378"/>
        <dbReference type="ChEBI" id="CHEBI:17499"/>
        <dbReference type="ChEBI" id="CHEBI:29950"/>
        <dbReference type="ChEBI" id="CHEBI:30616"/>
        <dbReference type="ChEBI" id="CHEBI:33019"/>
        <dbReference type="ChEBI" id="CHEBI:61963"/>
        <dbReference type="ChEBI" id="CHEBI:65315"/>
        <dbReference type="ChEBI" id="CHEBI:87170"/>
        <dbReference type="ChEBI" id="CHEBI:456215"/>
        <dbReference type="EC" id="2.8.1.13"/>
    </reaction>
</comment>
<evidence type="ECO:0000256" key="3">
    <source>
        <dbReference type="ARBA" id="ARBA00022694"/>
    </source>
</evidence>
<dbReference type="Pfam" id="PF20258">
    <property type="entry name" value="tRNA_Me_trans_C"/>
    <property type="match status" value="1"/>
</dbReference>
<dbReference type="NCBIfam" id="TIGR00420">
    <property type="entry name" value="trmU"/>
    <property type="match status" value="1"/>
</dbReference>
<dbReference type="HAMAP" id="MF_00144">
    <property type="entry name" value="tRNA_thiouridyl_MnmA"/>
    <property type="match status" value="1"/>
</dbReference>
<keyword evidence="6 9" id="KW-0694">RNA-binding</keyword>
<accession>A0A1T4WH48</accession>
<dbReference type="InterPro" id="IPR004506">
    <property type="entry name" value="MnmA-like"/>
</dbReference>
<comment type="similarity">
    <text evidence="9">Belongs to the MnmA/TRMU family.</text>
</comment>
<comment type="subcellular location">
    <subcellularLocation>
        <location evidence="9">Cytoplasm</location>
    </subcellularLocation>
</comment>
<feature type="site" description="Interaction with tRNA" evidence="9">
    <location>
        <position position="326"/>
    </location>
</feature>
<keyword evidence="7" id="KW-1015">Disulfide bond</keyword>
<proteinExistence type="inferred from homology"/>
<feature type="binding site" evidence="9">
    <location>
        <begin position="6"/>
        <end position="13"/>
    </location>
    <ligand>
        <name>ATP</name>
        <dbReference type="ChEBI" id="CHEBI:30616"/>
    </ligand>
</feature>
<dbReference type="GO" id="GO:0005524">
    <property type="term" value="F:ATP binding"/>
    <property type="evidence" value="ECO:0007669"/>
    <property type="project" value="UniProtKB-KW"/>
</dbReference>
<dbReference type="STRING" id="1121442.SAMN02745702_02204"/>
<sequence length="348" mass="38194">MKIAVAVSGGTDSLFSLILLKEQGHDVFAVHAFFLPPDDKAHETVAGLQSRCDALGVPLHVLDLHKEFQQQVIDPFIAAYATGKTPNPCALCNPTMKFGLLFDRAKELDASHVATGHYARIQGEGADARLIRGTDPVKDQSYFLSLVPQERLAKAIFPLDSWCKTDVRSELEKRGIVPPLPSDSQEICFVPGDDYCAFLEHRSLEPLPGPGKIILEDGSAVGRHNGIWRYTLGQRRGIGVAWKEPLYVIAKNAEDNTLTVGPKSSLPIACCQLREVNILVPQDQWPEKLYAQTHYRQKARPVEVELTDGGLELRFTEAHTRPAPGQIGALYTEDGTVLAGGVISHSCR</sequence>
<evidence type="ECO:0000313" key="13">
    <source>
        <dbReference type="Proteomes" id="UP000189733"/>
    </source>
</evidence>
<feature type="active site" description="Cysteine persulfide intermediate" evidence="9">
    <location>
        <position position="188"/>
    </location>
</feature>
<dbReference type="Gene3D" id="2.40.30.10">
    <property type="entry name" value="Translation factors"/>
    <property type="match status" value="1"/>
</dbReference>
<feature type="active site" description="Nucleophile" evidence="9">
    <location>
        <position position="92"/>
    </location>
</feature>
<evidence type="ECO:0000256" key="4">
    <source>
        <dbReference type="ARBA" id="ARBA00022741"/>
    </source>
</evidence>
<evidence type="ECO:0000313" key="12">
    <source>
        <dbReference type="EMBL" id="SKA76278.1"/>
    </source>
</evidence>
<evidence type="ECO:0000256" key="1">
    <source>
        <dbReference type="ARBA" id="ARBA00022555"/>
    </source>
</evidence>
<evidence type="ECO:0000256" key="9">
    <source>
        <dbReference type="HAMAP-Rule" id="MF_00144"/>
    </source>
</evidence>
<dbReference type="FunFam" id="2.30.30.280:FF:000001">
    <property type="entry name" value="tRNA-specific 2-thiouridylase MnmA"/>
    <property type="match status" value="1"/>
</dbReference>
<feature type="domain" description="tRNA-specific 2-thiouridylase MnmA-like central" evidence="11">
    <location>
        <begin position="210"/>
        <end position="261"/>
    </location>
</feature>
<dbReference type="Proteomes" id="UP000189733">
    <property type="component" value="Unassembled WGS sequence"/>
</dbReference>
<dbReference type="GO" id="GO:0000049">
    <property type="term" value="F:tRNA binding"/>
    <property type="evidence" value="ECO:0007669"/>
    <property type="project" value="UniProtKB-KW"/>
</dbReference>
<dbReference type="Gene3D" id="3.40.50.620">
    <property type="entry name" value="HUPs"/>
    <property type="match status" value="1"/>
</dbReference>
<evidence type="ECO:0000256" key="2">
    <source>
        <dbReference type="ARBA" id="ARBA00022679"/>
    </source>
</evidence>